<keyword evidence="5" id="KW-0812">Transmembrane</keyword>
<dbReference type="SMART" id="SM00365">
    <property type="entry name" value="LRR_SD22"/>
    <property type="match status" value="2"/>
</dbReference>
<proteinExistence type="predicted"/>
<evidence type="ECO:0000256" key="1">
    <source>
        <dbReference type="ARBA" id="ARBA00022614"/>
    </source>
</evidence>
<feature type="region of interest" description="Disordered" evidence="4">
    <location>
        <begin position="747"/>
        <end position="783"/>
    </location>
</feature>
<dbReference type="PANTHER" id="PTHR24366:SF96">
    <property type="entry name" value="LEUCINE RICH REPEAT CONTAINING 53"/>
    <property type="match status" value="1"/>
</dbReference>
<comment type="caution">
    <text evidence="8">The sequence shown here is derived from an EMBL/GenBank/DDBJ whole genome shotgun (WGS) entry which is preliminary data.</text>
</comment>
<keyword evidence="3" id="KW-0677">Repeat</keyword>
<feature type="transmembrane region" description="Helical" evidence="5">
    <location>
        <begin position="794"/>
        <end position="815"/>
    </location>
</feature>
<dbReference type="InterPro" id="IPR032675">
    <property type="entry name" value="LRR_dom_sf"/>
</dbReference>
<dbReference type="OrthoDB" id="1055097at2759"/>
<dbReference type="AlphaFoldDB" id="A0A7I8W7H4"/>
<dbReference type="Gene3D" id="3.80.10.10">
    <property type="entry name" value="Ribonuclease Inhibitor"/>
    <property type="match status" value="3"/>
</dbReference>
<feature type="region of interest" description="Disordered" evidence="4">
    <location>
        <begin position="884"/>
        <end position="907"/>
    </location>
</feature>
<evidence type="ECO:0000256" key="3">
    <source>
        <dbReference type="ARBA" id="ARBA00022737"/>
    </source>
</evidence>
<dbReference type="InterPro" id="IPR001611">
    <property type="entry name" value="Leu-rich_rpt"/>
</dbReference>
<dbReference type="SMART" id="SM00369">
    <property type="entry name" value="LRR_TYP"/>
    <property type="match status" value="6"/>
</dbReference>
<dbReference type="Pfam" id="PF13855">
    <property type="entry name" value="LRR_8"/>
    <property type="match status" value="3"/>
</dbReference>
<keyword evidence="5" id="KW-1133">Transmembrane helix</keyword>
<accession>A0A7I8W7H4</accession>
<feature type="region of interest" description="Disordered" evidence="4">
    <location>
        <begin position="577"/>
        <end position="596"/>
    </location>
</feature>
<keyword evidence="9" id="KW-1185">Reference proteome</keyword>
<evidence type="ECO:0000256" key="6">
    <source>
        <dbReference type="SAM" id="SignalP"/>
    </source>
</evidence>
<reference evidence="8 9" key="1">
    <citation type="submission" date="2020-08" db="EMBL/GenBank/DDBJ databases">
        <authorList>
            <person name="Hejnol A."/>
        </authorList>
    </citation>
    <scope>NUCLEOTIDE SEQUENCE [LARGE SCALE GENOMIC DNA]</scope>
</reference>
<keyword evidence="2 6" id="KW-0732">Signal</keyword>
<dbReference type="PANTHER" id="PTHR24366">
    <property type="entry name" value="IG(IMMUNOGLOBULIN) AND LRR(LEUCINE RICH REPEAT) DOMAINS"/>
    <property type="match status" value="1"/>
</dbReference>
<evidence type="ECO:0000256" key="2">
    <source>
        <dbReference type="ARBA" id="ARBA00022729"/>
    </source>
</evidence>
<sequence length="907" mass="101850">MNQLEISVGLLLLIIATPTFSNECFCDGTSCVCRNLKLTTIPLNLNENIEVLFIIGNPISTLPDAAFSRYSKLKILILKDNQLSDIKDGAFNGLDDLIELSLEGNFPLESFRSEWFYPVRNLKKLTLSSNPLVQKLPSNFLKDLKLDSLNVRRCNLLKVDKGIFAENTTIKTLDLRHNRIERFEDGSLDHLKMNLSNLNLGFNSLNKQESWEAFGGIHFNEFKIDMNNLRNLDPFKYVSAKTVDLANNDLSNVTFEDFPNFISITHLLLKNTSINLNYGSFRNMPNLVHLNLASNLIDYLHYRQFENNGKLDYLDISNNKLTAWSSVHANYAPNITDLNLQGNLIEILDGYDFNPYLQLQRLNLKSNLIKTILPNTKSIFERLRSYNLNDKILLTNNPIHCNCEIKWLAEYSNENVALSEFDSPICASPDSLKNKKLYGDFKDNNIDQLRCSTASIDFIANSTYTVQEGNEIYIMIEINGNPEITTVEIISIDGDDNFNLLYEFYSKQVYIPLKFVGSKESKGIYRIISSNSVLSKNFTFELIVEFLPTTTERDTTVFPQTDSTVTSKVQEFTTLNSKTTTQVEEQTKNFTDSDMEGSSVTLYTSFQSTTSNSENATSFDQTTKQFNFSSTERNDNSTITSGTGANNTESNKTTLSKTSSQTTTTINFLSSQSENNKTTISSELNTQETMGTSQIVDGVTITSDYDGTRSSTSSEISSKTYETSTQINFVTQSVLSTLRNTHTSKSTLSYTTLSTRRKSTRTRTEKSLPPSSKVTPTSRMSKDKGTLSSARYKLLMIIVAAICLFMVIILLFYTLSLSYANRTTTYGGSRDNFCVSDTHSGLSQKTSLTTLPGSDQEEGGTTFTIVGKVERNGTERDIVSILDETTPSNSTHRAEGHRNPVFSEDIL</sequence>
<dbReference type="SUPFAM" id="SSF52058">
    <property type="entry name" value="L domain-like"/>
    <property type="match status" value="1"/>
</dbReference>
<dbReference type="Proteomes" id="UP000549394">
    <property type="component" value="Unassembled WGS sequence"/>
</dbReference>
<feature type="signal peptide" evidence="6">
    <location>
        <begin position="1"/>
        <end position="21"/>
    </location>
</feature>
<evidence type="ECO:0000256" key="4">
    <source>
        <dbReference type="SAM" id="MobiDB-lite"/>
    </source>
</evidence>
<feature type="domain" description="LRRCT" evidence="7">
    <location>
        <begin position="397"/>
        <end position="452"/>
    </location>
</feature>
<dbReference type="SMART" id="SM00082">
    <property type="entry name" value="LRRCT"/>
    <property type="match status" value="1"/>
</dbReference>
<keyword evidence="5" id="KW-0472">Membrane</keyword>
<dbReference type="InterPro" id="IPR000483">
    <property type="entry name" value="Cys-rich_flank_reg_C"/>
</dbReference>
<dbReference type="InterPro" id="IPR003591">
    <property type="entry name" value="Leu-rich_rpt_typical-subtyp"/>
</dbReference>
<feature type="compositionally biased region" description="Polar residues" evidence="4">
    <location>
        <begin position="626"/>
        <end position="645"/>
    </location>
</feature>
<evidence type="ECO:0000313" key="9">
    <source>
        <dbReference type="Proteomes" id="UP000549394"/>
    </source>
</evidence>
<organism evidence="8 9">
    <name type="scientific">Dimorphilus gyrociliatus</name>
    <dbReference type="NCBI Taxonomy" id="2664684"/>
    <lineage>
        <taxon>Eukaryota</taxon>
        <taxon>Metazoa</taxon>
        <taxon>Spiralia</taxon>
        <taxon>Lophotrochozoa</taxon>
        <taxon>Annelida</taxon>
        <taxon>Polychaeta</taxon>
        <taxon>Polychaeta incertae sedis</taxon>
        <taxon>Dinophilidae</taxon>
        <taxon>Dimorphilus</taxon>
    </lineage>
</organism>
<gene>
    <name evidence="8" type="ORF">DGYR_LOCUS11767</name>
</gene>
<feature type="compositionally biased region" description="Low complexity" evidence="4">
    <location>
        <begin position="646"/>
        <end position="659"/>
    </location>
</feature>
<feature type="compositionally biased region" description="Polar residues" evidence="4">
    <location>
        <begin position="769"/>
        <end position="779"/>
    </location>
</feature>
<feature type="chain" id="PRO_5029498821" description="LRRCT domain-containing protein" evidence="6">
    <location>
        <begin position="22"/>
        <end position="907"/>
    </location>
</feature>
<protein>
    <recommendedName>
        <fullName evidence="7">LRRCT domain-containing protein</fullName>
    </recommendedName>
</protein>
<evidence type="ECO:0000313" key="8">
    <source>
        <dbReference type="EMBL" id="CAD5124190.1"/>
    </source>
</evidence>
<evidence type="ECO:0000256" key="5">
    <source>
        <dbReference type="SAM" id="Phobius"/>
    </source>
</evidence>
<evidence type="ECO:0000259" key="7">
    <source>
        <dbReference type="SMART" id="SM00082"/>
    </source>
</evidence>
<dbReference type="EMBL" id="CAJFCJ010000020">
    <property type="protein sequence ID" value="CAD5124190.1"/>
    <property type="molecule type" value="Genomic_DNA"/>
</dbReference>
<name>A0A7I8W7H4_9ANNE</name>
<feature type="region of interest" description="Disordered" evidence="4">
    <location>
        <begin position="626"/>
        <end position="659"/>
    </location>
</feature>
<keyword evidence="1" id="KW-0433">Leucine-rich repeat</keyword>